<dbReference type="InterPro" id="IPR052016">
    <property type="entry name" value="Bact_Sigma-Reg"/>
</dbReference>
<evidence type="ECO:0000259" key="2">
    <source>
        <dbReference type="SMART" id="SM00331"/>
    </source>
</evidence>
<name>A0A5C5WYC7_9PLAN</name>
<gene>
    <name evidence="3" type="primary">rsbP</name>
    <name evidence="3" type="ORF">Pan54_53330</name>
</gene>
<organism evidence="3 4">
    <name type="scientific">Rubinisphaera italica</name>
    <dbReference type="NCBI Taxonomy" id="2527969"/>
    <lineage>
        <taxon>Bacteria</taxon>
        <taxon>Pseudomonadati</taxon>
        <taxon>Planctomycetota</taxon>
        <taxon>Planctomycetia</taxon>
        <taxon>Planctomycetales</taxon>
        <taxon>Planctomycetaceae</taxon>
        <taxon>Rubinisphaera</taxon>
    </lineage>
</organism>
<dbReference type="Proteomes" id="UP000316095">
    <property type="component" value="Unassembled WGS sequence"/>
</dbReference>
<dbReference type="Pfam" id="PF07228">
    <property type="entry name" value="SpoIIE"/>
    <property type="match status" value="1"/>
</dbReference>
<dbReference type="OrthoDB" id="9811749at2"/>
<dbReference type="GO" id="GO:0016791">
    <property type="term" value="F:phosphatase activity"/>
    <property type="evidence" value="ECO:0007669"/>
    <property type="project" value="TreeGrafter"/>
</dbReference>
<dbReference type="RefSeq" id="WP_146506582.1">
    <property type="nucleotide sequence ID" value="NZ_SJPG01000002.1"/>
</dbReference>
<dbReference type="SUPFAM" id="SSF81606">
    <property type="entry name" value="PP2C-like"/>
    <property type="match status" value="1"/>
</dbReference>
<dbReference type="PANTHER" id="PTHR43156:SF2">
    <property type="entry name" value="STAGE II SPORULATION PROTEIN E"/>
    <property type="match status" value="1"/>
</dbReference>
<dbReference type="SMART" id="SM00331">
    <property type="entry name" value="PP2C_SIG"/>
    <property type="match status" value="1"/>
</dbReference>
<reference evidence="3 4" key="1">
    <citation type="submission" date="2019-02" db="EMBL/GenBank/DDBJ databases">
        <title>Deep-cultivation of Planctomycetes and their phenomic and genomic characterization uncovers novel biology.</title>
        <authorList>
            <person name="Wiegand S."/>
            <person name="Jogler M."/>
            <person name="Boedeker C."/>
            <person name="Pinto D."/>
            <person name="Vollmers J."/>
            <person name="Rivas-Marin E."/>
            <person name="Kohn T."/>
            <person name="Peeters S.H."/>
            <person name="Heuer A."/>
            <person name="Rast P."/>
            <person name="Oberbeckmann S."/>
            <person name="Bunk B."/>
            <person name="Jeske O."/>
            <person name="Meyerdierks A."/>
            <person name="Storesund J.E."/>
            <person name="Kallscheuer N."/>
            <person name="Luecker S."/>
            <person name="Lage O.M."/>
            <person name="Pohl T."/>
            <person name="Merkel B.J."/>
            <person name="Hornburger P."/>
            <person name="Mueller R.-W."/>
            <person name="Bruemmer F."/>
            <person name="Labrenz M."/>
            <person name="Spormann A.M."/>
            <person name="Op Den Camp H."/>
            <person name="Overmann J."/>
            <person name="Amann R."/>
            <person name="Jetten M.S.M."/>
            <person name="Mascher T."/>
            <person name="Medema M.H."/>
            <person name="Devos D.P."/>
            <person name="Kaster A.-K."/>
            <person name="Ovreas L."/>
            <person name="Rohde M."/>
            <person name="Galperin M.Y."/>
            <person name="Jogler C."/>
        </authorList>
    </citation>
    <scope>NUCLEOTIDE SEQUENCE [LARGE SCALE GENOMIC DNA]</scope>
    <source>
        <strain evidence="3 4">Pan54</strain>
    </source>
</reference>
<dbReference type="EMBL" id="SJPG01000002">
    <property type="protein sequence ID" value="TWT55687.1"/>
    <property type="molecule type" value="Genomic_DNA"/>
</dbReference>
<dbReference type="InterPro" id="IPR001932">
    <property type="entry name" value="PPM-type_phosphatase-like_dom"/>
</dbReference>
<protein>
    <submittedName>
        <fullName evidence="3">Phosphoserine phosphatase RsbP</fullName>
        <ecNumber evidence="3">3.1.3.3</ecNumber>
    </submittedName>
</protein>
<dbReference type="AlphaFoldDB" id="A0A5C5WYC7"/>
<dbReference type="EC" id="3.1.3.3" evidence="3"/>
<dbReference type="InterPro" id="IPR036457">
    <property type="entry name" value="PPM-type-like_dom_sf"/>
</dbReference>
<comment type="caution">
    <text evidence="3">The sequence shown here is derived from an EMBL/GenBank/DDBJ whole genome shotgun (WGS) entry which is preliminary data.</text>
</comment>
<feature type="domain" description="PPM-type phosphatase" evidence="2">
    <location>
        <begin position="31"/>
        <end position="255"/>
    </location>
</feature>
<sequence length="281" mass="30955">MNQQTPQTTTMACMEVWGGNSSTSSQFRVPGLDLLVYSQPTGEEDFGGDVYYVSSCASGRITRLILGDVSGHGLEASPTASKLRDIMRRNINHIDQSRLVKAVNEEFESISSSGRFATAIISTYFQPTKSLTICNAGHPNPLIYRASTGLWQSMKEETSADLSNNMPIGVIEKSEFNSIRLKFVPGDLFLAYTDSLSEAFDSSGKRLNTIGLMELANSIPLTSPSEFLNEFLHQLRSLNSENLSTDDSTIILAQANHETVSLKNNLMAPYRFFKGLMPSRD</sequence>
<dbReference type="PANTHER" id="PTHR43156">
    <property type="entry name" value="STAGE II SPORULATION PROTEIN E-RELATED"/>
    <property type="match status" value="1"/>
</dbReference>
<keyword evidence="1 3" id="KW-0378">Hydrolase</keyword>
<evidence type="ECO:0000313" key="3">
    <source>
        <dbReference type="EMBL" id="TWT55687.1"/>
    </source>
</evidence>
<keyword evidence="4" id="KW-1185">Reference proteome</keyword>
<evidence type="ECO:0000256" key="1">
    <source>
        <dbReference type="ARBA" id="ARBA00022801"/>
    </source>
</evidence>
<dbReference type="Gene3D" id="3.60.40.10">
    <property type="entry name" value="PPM-type phosphatase domain"/>
    <property type="match status" value="1"/>
</dbReference>
<proteinExistence type="predicted"/>
<evidence type="ECO:0000313" key="4">
    <source>
        <dbReference type="Proteomes" id="UP000316095"/>
    </source>
</evidence>
<accession>A0A5C5WYC7</accession>